<feature type="domain" description="Ig-like" evidence="6">
    <location>
        <begin position="439"/>
        <end position="566"/>
    </location>
</feature>
<keyword evidence="2" id="KW-1015">Disulfide bond</keyword>
<keyword evidence="5" id="KW-0732">Signal</keyword>
<dbReference type="GO" id="GO:0007156">
    <property type="term" value="P:homophilic cell adhesion via plasma membrane adhesion molecules"/>
    <property type="evidence" value="ECO:0007669"/>
    <property type="project" value="TreeGrafter"/>
</dbReference>
<dbReference type="GO" id="GO:0070593">
    <property type="term" value="P:dendrite self-avoidance"/>
    <property type="evidence" value="ECO:0007669"/>
    <property type="project" value="TreeGrafter"/>
</dbReference>
<dbReference type="GO" id="GO:0005886">
    <property type="term" value="C:plasma membrane"/>
    <property type="evidence" value="ECO:0007669"/>
    <property type="project" value="TreeGrafter"/>
</dbReference>
<feature type="transmembrane region" description="Helical" evidence="4">
    <location>
        <begin position="1034"/>
        <end position="1058"/>
    </location>
</feature>
<dbReference type="InterPro" id="IPR003599">
    <property type="entry name" value="Ig_sub"/>
</dbReference>
<dbReference type="Gene3D" id="2.60.40.10">
    <property type="entry name" value="Immunoglobulins"/>
    <property type="match status" value="8"/>
</dbReference>
<dbReference type="SMART" id="SM00408">
    <property type="entry name" value="IGc2"/>
    <property type="match status" value="5"/>
</dbReference>
<keyword evidence="4" id="KW-1133">Transmembrane helix</keyword>
<dbReference type="GO" id="GO:0098632">
    <property type="term" value="F:cell-cell adhesion mediator activity"/>
    <property type="evidence" value="ECO:0007669"/>
    <property type="project" value="TreeGrafter"/>
</dbReference>
<evidence type="ECO:0000256" key="4">
    <source>
        <dbReference type="SAM" id="Phobius"/>
    </source>
</evidence>
<evidence type="ECO:0000256" key="5">
    <source>
        <dbReference type="SAM" id="SignalP"/>
    </source>
</evidence>
<dbReference type="FunFam" id="2.60.40.10:FF:000032">
    <property type="entry name" value="palladin isoform X1"/>
    <property type="match status" value="2"/>
</dbReference>
<evidence type="ECO:0000256" key="3">
    <source>
        <dbReference type="ARBA" id="ARBA00023319"/>
    </source>
</evidence>
<dbReference type="GO" id="GO:0007411">
    <property type="term" value="P:axon guidance"/>
    <property type="evidence" value="ECO:0007669"/>
    <property type="project" value="TreeGrafter"/>
</dbReference>
<feature type="domain" description="Fibronectin type-III" evidence="7">
    <location>
        <begin position="587"/>
        <end position="690"/>
    </location>
</feature>
<proteinExistence type="predicted"/>
<dbReference type="InterPro" id="IPR013106">
    <property type="entry name" value="Ig_V-set"/>
</dbReference>
<dbReference type="InterPro" id="IPR003598">
    <property type="entry name" value="Ig_sub2"/>
</dbReference>
<dbReference type="Pfam" id="PF07679">
    <property type="entry name" value="I-set"/>
    <property type="match status" value="2"/>
</dbReference>
<feature type="chain" id="PRO_5041723632" evidence="5">
    <location>
        <begin position="21"/>
        <end position="1368"/>
    </location>
</feature>
<dbReference type="Proteomes" id="UP000050795">
    <property type="component" value="Unassembled WGS sequence"/>
</dbReference>
<accession>A0AA85KEF3</accession>
<feature type="domain" description="Fibronectin type-III" evidence="7">
    <location>
        <begin position="899"/>
        <end position="993"/>
    </location>
</feature>
<organism evidence="8 9">
    <name type="scientific">Trichobilharzia regenti</name>
    <name type="common">Nasal bird schistosome</name>
    <dbReference type="NCBI Taxonomy" id="157069"/>
    <lineage>
        <taxon>Eukaryota</taxon>
        <taxon>Metazoa</taxon>
        <taxon>Spiralia</taxon>
        <taxon>Lophotrochozoa</taxon>
        <taxon>Platyhelminthes</taxon>
        <taxon>Trematoda</taxon>
        <taxon>Digenea</taxon>
        <taxon>Strigeidida</taxon>
        <taxon>Schistosomatoidea</taxon>
        <taxon>Schistosomatidae</taxon>
        <taxon>Trichobilharzia</taxon>
    </lineage>
</organism>
<keyword evidence="8" id="KW-1185">Reference proteome</keyword>
<dbReference type="InterPro" id="IPR013783">
    <property type="entry name" value="Ig-like_fold"/>
</dbReference>
<dbReference type="WBParaSite" id="TREG1_97320.1">
    <property type="protein sequence ID" value="TREG1_97320.1"/>
    <property type="gene ID" value="TREG1_97320"/>
</dbReference>
<reference evidence="8" key="1">
    <citation type="submission" date="2022-06" db="EMBL/GenBank/DDBJ databases">
        <authorList>
            <person name="Berger JAMES D."/>
            <person name="Berger JAMES D."/>
        </authorList>
    </citation>
    <scope>NUCLEOTIDE SEQUENCE [LARGE SCALE GENOMIC DNA]</scope>
</reference>
<dbReference type="SUPFAM" id="SSF49265">
    <property type="entry name" value="Fibronectin type III"/>
    <property type="match status" value="2"/>
</dbReference>
<dbReference type="GO" id="GO:0030424">
    <property type="term" value="C:axon"/>
    <property type="evidence" value="ECO:0007669"/>
    <property type="project" value="TreeGrafter"/>
</dbReference>
<keyword evidence="3" id="KW-0393">Immunoglobulin domain</keyword>
<dbReference type="SUPFAM" id="SSF48726">
    <property type="entry name" value="Immunoglobulin"/>
    <property type="match status" value="5"/>
</dbReference>
<keyword evidence="4" id="KW-0472">Membrane</keyword>
<evidence type="ECO:0000259" key="7">
    <source>
        <dbReference type="PROSITE" id="PS50853"/>
    </source>
</evidence>
<name>A0AA85KEF3_TRIRE</name>
<dbReference type="PROSITE" id="PS50835">
    <property type="entry name" value="IG_LIKE"/>
    <property type="match status" value="5"/>
</dbReference>
<keyword evidence="4" id="KW-0812">Transmembrane</keyword>
<feature type="domain" description="Ig-like" evidence="6">
    <location>
        <begin position="35"/>
        <end position="118"/>
    </location>
</feature>
<dbReference type="Pfam" id="PF07686">
    <property type="entry name" value="V-set"/>
    <property type="match status" value="1"/>
</dbReference>
<evidence type="ECO:0000313" key="9">
    <source>
        <dbReference type="WBParaSite" id="TREG1_97320.1"/>
    </source>
</evidence>
<sequence length="1368" mass="153754">MYRILSLIFYLIVNIRFLLSLDISKPQDNSELRKPIIIKAPDDVITTESVLEFTCKAQGNPTPLIIWYNASTGEPLIDRFQTSGHQTSIHMNKHQGNLMISNPAPRKSYFVYCNATNSVGWVTSWPPVLGAIAYLDSEFPLNPTDIEADQGASVTFDCTPPQGFPKPMIFWIKDNQTIIEANKSQSSHLSNIRIMLDGKLRIHPVSIKDTGNYVCAASNLIGKRLSRSARLQVKSHDYIKRGAKHIRARQGEQVKLVCPSIITDKPIKWRRKSKDSVIASDRIEQRKTYLIISHARYTDSDVYICTAQNGDEVEIRLTVETPPIFLKSPSDLNLNVGEKAVFLCSVDGIPKPSIYWELPDKSPIFPSDNLLEKQTSNKYRVYNNGTLEINSITLQDAGKYHCIAHSSVDMVQTSAVLRVKQAKSDETSSSASKAVRYVPPYIGLPPSNKTQVVGKSVLIDCEIPRFVKIVYSHKLKDDKHLGQDNADTFSLQSTEHWEVSWKRSSLSNANMNQLTNGVIHRNSSRFKILQSGSLQINDLQINDSGVYTCLVKDDTHAINEATIHLTVLFSKPKEGISDYLQEYPLSAPNNLQVMNTTEQSVTLTWNPPFLYATGSHSRSILPMNYWIELYTPDRPNDGWIVIERSWPVNLITLNGLSVNIPYYIIIRAKLGQGRVGWASDPFGPIYTETLNNYAENSSKSDNLTVDEFILKPVELKNVQLTVLSSKSIHVSWNVYEEASVLSRISGYIIYYRSVEHVRCLNDKYSQISLSDKNFINNYCSLNPENYHKSASVSEVYKRLELMRQICQEEQESNTTDSVTSLPGVISTVTIDANYVKSELDKHSQRINHKITSLLTELRPFRCYEVGIRAFSGKISVNYLETSDIFTHTALTYETSPASPPRNIFAGWLFSESLEVGWTAPRVSDWNGIILGYIVYIHDEVLKTYHSVNVTSGSRKVAISLNSLPKSFSIQIAAYTCMGIGIRSDLLKIDTIQGINLQKNRELSTGRTTEDLKKPSVSFLTEYSVKDEQLISQPWFISAVVSSLLAWCIIFGICVVCWIRRNKFCKKRLTYQISQSNFQHDSPSKNKDCKSKVNSMNEITKGSAVQHNGYLNNQMGNGSLTISVSSGDQTLDMKMQPHVSYLPIRQSSENISNGSSLNGCGLQCFQYSNEPRINPSKSQLKSGRFPTNHNIASNPANNNSNIPQGYHTFTRRLNPHTQTNSGFFINDTQDLVQTNSSHVTSASQTSSEPFDSAIYLEQLPNRQHFNESPGPLLTPPTSMTAVNGDYCNEQGYTPVVTPYATASIIPNHNRDAIINSSRRQVQLNDNIQQNDTISSSDLYSQNMYITCVDLPNCQRQQMLHALTVLDSKT</sequence>
<dbReference type="PANTHER" id="PTHR10075">
    <property type="entry name" value="BASIGIN RELATED"/>
    <property type="match status" value="1"/>
</dbReference>
<dbReference type="InterPro" id="IPR013098">
    <property type="entry name" value="Ig_I-set"/>
</dbReference>
<evidence type="ECO:0000256" key="2">
    <source>
        <dbReference type="ARBA" id="ARBA00023157"/>
    </source>
</evidence>
<keyword evidence="1" id="KW-0677">Repeat</keyword>
<feature type="domain" description="Ig-like" evidence="6">
    <location>
        <begin position="126"/>
        <end position="232"/>
    </location>
</feature>
<evidence type="ECO:0000259" key="6">
    <source>
        <dbReference type="PROSITE" id="PS50835"/>
    </source>
</evidence>
<feature type="domain" description="Ig-like" evidence="6">
    <location>
        <begin position="248"/>
        <end position="318"/>
    </location>
</feature>
<dbReference type="InterPro" id="IPR036179">
    <property type="entry name" value="Ig-like_dom_sf"/>
</dbReference>
<dbReference type="InterPro" id="IPR036116">
    <property type="entry name" value="FN3_sf"/>
</dbReference>
<dbReference type="PANTHER" id="PTHR10075:SF100">
    <property type="entry name" value="FASCICLIN-2"/>
    <property type="match status" value="1"/>
</dbReference>
<dbReference type="Pfam" id="PF13927">
    <property type="entry name" value="Ig_3"/>
    <property type="match status" value="1"/>
</dbReference>
<dbReference type="SMART" id="SM00409">
    <property type="entry name" value="IG"/>
    <property type="match status" value="4"/>
</dbReference>
<feature type="signal peptide" evidence="5">
    <location>
        <begin position="1"/>
        <end position="20"/>
    </location>
</feature>
<dbReference type="PROSITE" id="PS50853">
    <property type="entry name" value="FN3"/>
    <property type="match status" value="2"/>
</dbReference>
<dbReference type="CDD" id="cd00063">
    <property type="entry name" value="FN3"/>
    <property type="match status" value="2"/>
</dbReference>
<evidence type="ECO:0000256" key="1">
    <source>
        <dbReference type="ARBA" id="ARBA00022737"/>
    </source>
</evidence>
<dbReference type="InterPro" id="IPR003961">
    <property type="entry name" value="FN3_dom"/>
</dbReference>
<protein>
    <submittedName>
        <fullName evidence="9">Uncharacterized protein</fullName>
    </submittedName>
</protein>
<feature type="domain" description="Ig-like" evidence="6">
    <location>
        <begin position="323"/>
        <end position="418"/>
    </location>
</feature>
<dbReference type="SMART" id="SM00060">
    <property type="entry name" value="FN3"/>
    <property type="match status" value="3"/>
</dbReference>
<reference evidence="9" key="2">
    <citation type="submission" date="2023-11" db="UniProtKB">
        <authorList>
            <consortium name="WormBaseParasite"/>
        </authorList>
    </citation>
    <scope>IDENTIFICATION</scope>
</reference>
<evidence type="ECO:0000313" key="8">
    <source>
        <dbReference type="Proteomes" id="UP000050795"/>
    </source>
</evidence>
<dbReference type="InterPro" id="IPR007110">
    <property type="entry name" value="Ig-like_dom"/>
</dbReference>